<gene>
    <name evidence="1" type="ORF">M011DRAFT_256625</name>
</gene>
<dbReference type="Proteomes" id="UP000799440">
    <property type="component" value="Unassembled WGS sequence"/>
</dbReference>
<sequence>MRKTLSREEQRGEARCALFWVVVAFCLDVWNGIDLDVRRKRRHTHSVLDNRPSLDLQGHPVSHEIGVSVGFPKRELALVDIIPWYITALLTGLENCLSTSTPWIQDSLLVTRLPRQHFCLLAAKELITTCSPNRRALFINNRTELFATRSPVRLLRDTIITLSVSRPSLPP</sequence>
<evidence type="ECO:0000313" key="2">
    <source>
        <dbReference type="Proteomes" id="UP000799440"/>
    </source>
</evidence>
<proteinExistence type="predicted"/>
<dbReference type="AlphaFoldDB" id="A0A6A6UZ26"/>
<dbReference type="EMBL" id="MU006604">
    <property type="protein sequence ID" value="KAF2742766.1"/>
    <property type="molecule type" value="Genomic_DNA"/>
</dbReference>
<evidence type="ECO:0000313" key="1">
    <source>
        <dbReference type="EMBL" id="KAF2742766.1"/>
    </source>
</evidence>
<protein>
    <submittedName>
        <fullName evidence="1">Uncharacterized protein</fullName>
    </submittedName>
</protein>
<organism evidence="1 2">
    <name type="scientific">Sporormia fimetaria CBS 119925</name>
    <dbReference type="NCBI Taxonomy" id="1340428"/>
    <lineage>
        <taxon>Eukaryota</taxon>
        <taxon>Fungi</taxon>
        <taxon>Dikarya</taxon>
        <taxon>Ascomycota</taxon>
        <taxon>Pezizomycotina</taxon>
        <taxon>Dothideomycetes</taxon>
        <taxon>Pleosporomycetidae</taxon>
        <taxon>Pleosporales</taxon>
        <taxon>Sporormiaceae</taxon>
        <taxon>Sporormia</taxon>
    </lineage>
</organism>
<keyword evidence="2" id="KW-1185">Reference proteome</keyword>
<name>A0A6A6UZ26_9PLEO</name>
<reference evidence="1" key="1">
    <citation type="journal article" date="2020" name="Stud. Mycol.">
        <title>101 Dothideomycetes genomes: a test case for predicting lifestyles and emergence of pathogens.</title>
        <authorList>
            <person name="Haridas S."/>
            <person name="Albert R."/>
            <person name="Binder M."/>
            <person name="Bloem J."/>
            <person name="Labutti K."/>
            <person name="Salamov A."/>
            <person name="Andreopoulos B."/>
            <person name="Baker S."/>
            <person name="Barry K."/>
            <person name="Bills G."/>
            <person name="Bluhm B."/>
            <person name="Cannon C."/>
            <person name="Castanera R."/>
            <person name="Culley D."/>
            <person name="Daum C."/>
            <person name="Ezra D."/>
            <person name="Gonzalez J."/>
            <person name="Henrissat B."/>
            <person name="Kuo A."/>
            <person name="Liang C."/>
            <person name="Lipzen A."/>
            <person name="Lutzoni F."/>
            <person name="Magnuson J."/>
            <person name="Mondo S."/>
            <person name="Nolan M."/>
            <person name="Ohm R."/>
            <person name="Pangilinan J."/>
            <person name="Park H.-J."/>
            <person name="Ramirez L."/>
            <person name="Alfaro M."/>
            <person name="Sun H."/>
            <person name="Tritt A."/>
            <person name="Yoshinaga Y."/>
            <person name="Zwiers L.-H."/>
            <person name="Turgeon B."/>
            <person name="Goodwin S."/>
            <person name="Spatafora J."/>
            <person name="Crous P."/>
            <person name="Grigoriev I."/>
        </authorList>
    </citation>
    <scope>NUCLEOTIDE SEQUENCE</scope>
    <source>
        <strain evidence="1">CBS 119925</strain>
    </source>
</reference>
<accession>A0A6A6UZ26</accession>